<dbReference type="Gene3D" id="2.160.20.10">
    <property type="entry name" value="Single-stranded right-handed beta-helix, Pectin lyase-like"/>
    <property type="match status" value="1"/>
</dbReference>
<accession>A0A918WJM0</accession>
<reference evidence="7" key="2">
    <citation type="submission" date="2020-09" db="EMBL/GenBank/DDBJ databases">
        <authorList>
            <person name="Sun Q."/>
            <person name="Kim S."/>
        </authorList>
    </citation>
    <scope>NUCLEOTIDE SEQUENCE</scope>
    <source>
        <strain evidence="7">KCTC 23310</strain>
    </source>
</reference>
<evidence type="ECO:0000313" key="8">
    <source>
        <dbReference type="Proteomes" id="UP000638981"/>
    </source>
</evidence>
<evidence type="ECO:0000256" key="1">
    <source>
        <dbReference type="ARBA" id="ARBA00004167"/>
    </source>
</evidence>
<dbReference type="PROSITE" id="PS50268">
    <property type="entry name" value="CADHERIN_2"/>
    <property type="match status" value="4"/>
</dbReference>
<dbReference type="SMART" id="SM00710">
    <property type="entry name" value="PbH1"/>
    <property type="match status" value="6"/>
</dbReference>
<dbReference type="InterPro" id="IPR018511">
    <property type="entry name" value="Hemolysin-typ_Ca-bd_CS"/>
</dbReference>
<feature type="region of interest" description="Disordered" evidence="5">
    <location>
        <begin position="530"/>
        <end position="566"/>
    </location>
</feature>
<comment type="caution">
    <text evidence="7">The sequence shown here is derived from an EMBL/GenBank/DDBJ whole genome shotgun (WGS) entry which is preliminary data.</text>
</comment>
<keyword evidence="4" id="KW-0325">Glycoprotein</keyword>
<dbReference type="SUPFAM" id="SSF51126">
    <property type="entry name" value="Pectin lyase-like"/>
    <property type="match status" value="1"/>
</dbReference>
<dbReference type="Pfam" id="PF00028">
    <property type="entry name" value="Cadherin"/>
    <property type="match status" value="1"/>
</dbReference>
<dbReference type="InterPro" id="IPR006626">
    <property type="entry name" value="PbH1"/>
</dbReference>
<reference evidence="7" key="1">
    <citation type="journal article" date="2014" name="Int. J. Syst. Evol. Microbiol.">
        <title>Complete genome sequence of Corynebacterium casei LMG S-19264T (=DSM 44701T), isolated from a smear-ripened cheese.</title>
        <authorList>
            <consortium name="US DOE Joint Genome Institute (JGI-PGF)"/>
            <person name="Walter F."/>
            <person name="Albersmeier A."/>
            <person name="Kalinowski J."/>
            <person name="Ruckert C."/>
        </authorList>
    </citation>
    <scope>NUCLEOTIDE SEQUENCE</scope>
    <source>
        <strain evidence="7">KCTC 23310</strain>
    </source>
</reference>
<sequence>MATITVNTENPVSATNFHTIQAAVTAAAVNDTILVSPGTYNENVNITKSLTLLSTGGADATIINGSQGGATQGTITVGNNVNNVRIGDAGQGFTVNGIDGPNPGTTSAAIYLNGNHNNVTIEGNTVVAMGDAGLYGTGSNDNITVDGNTFSGQTFNGLAPSGGNPARSLVQLGSNGGTSDDIDFVNNTVSGTAGGGASGNYLVQIDADGSVISGNTFTGFTTGVNAQVRIQEDDTDVTGNTFSQSGSGAIGVEFNLSGGEDEGTVTENAYHYNEGNDTFTLVRGDDTVDGGDGTDTLQLSSGGGGTINLVDLESGYVFSNVTGFDTVLNIENVRGSSADDTIIGDGNDNVIYASGGTDVIDGRGGNDTFDTTATNSTVVVMLEFGTATNGVDATLEGIENVTTGNGADLVIGDDAANVLKTGGGNDVSNGRGGDDSMDGGSGNDRLFGEEGDDTITGGSGNDLQDGGEGDDLLMGGSGADEMVGGEGTDTVDYSASGNGVNVNLGTGVGSGGDAQGDSYSGVENVMGSAHSDTITGDEADNELSGGAGNDMLNGGEGDDTIDHGNGNDVIDGGDGDGDVVIFEGDWADYTITLNDGTYTITDGVYTDTVTGVEKFVFNGEEIDVSEDPYVIVTGEGPEVVSIVEDDEDTDDGYGEDDDAETIEVDEDAAEDTVVATVTADDSNLPMGDELTFELVDDMGDAYEGPFAITKTADGTAQITLTGALDFLTEDSYVLTVKITDTLGHETTQEVTINVLDINDAPTDIEFDDETPSIDENDDGAVVTVLAGVDQNPADTLSYSVDDTRFEVVLDGSDYVLKLKDGQTLDHETEGEVTVEVTVTDSKGETYSEDITITVDDVNEAPTDVEVSPEEPSVDENDDGATVATLAAVDPDDGDTFTYSVDDARFEVVIEGDSYVLKLKSGETLDFETETSVDVEVTVEDAGGLTYSETVTVNVDDVNEVPTDITFGNDTPAVDEALDGAEITTLEISDPDAGDSFTFEVDDDRFEVVEDEGEFVLRLKSGQVLDYEAATTVTVEVTVTDSGGLSRSEEITITVNAVNEAPGNGDPLADWTPATVETGRRSAVLFPEAVVVDPEGDTLTYTLETGPSAGTLLLNGVAITVGQVLTEAEFHAMTYQTPAEGDYSALFTVSDGENEVDLTLALDVGGPVSDVILGTIAGEILDGGAGNDNVKGGLGRDQLIGGDGDDSLFGGKGIDSLEGEKGGDMLAGRRGGDLLQGGDGDDLIYGGVGADLLEGGRGKDTLRGGDEADTLAGGGGTDRLVGGDGADVFVFDMMGLGHADTIADFQSARDSIHLSQATFAALGGTVGAGEFRIGSAAQDANDHLVYEQSTGRLFYDADGSGAGDKKLIATLEAGTVLTADHFDMI</sequence>
<evidence type="ECO:0000313" key="7">
    <source>
        <dbReference type="EMBL" id="GHC52442.1"/>
    </source>
</evidence>
<dbReference type="PROSITE" id="PS00330">
    <property type="entry name" value="HEMOLYSIN_CALCIUM"/>
    <property type="match status" value="5"/>
</dbReference>
<feature type="domain" description="Cadherin" evidence="6">
    <location>
        <begin position="974"/>
        <end position="1068"/>
    </location>
</feature>
<dbReference type="InterPro" id="IPR011049">
    <property type="entry name" value="Serralysin-like_metalloprot_C"/>
</dbReference>
<dbReference type="SMART" id="SM00112">
    <property type="entry name" value="CA"/>
    <property type="match status" value="4"/>
</dbReference>
<keyword evidence="3" id="KW-0472">Membrane</keyword>
<dbReference type="SUPFAM" id="SSF49313">
    <property type="entry name" value="Cadherin-like"/>
    <property type="match status" value="3"/>
</dbReference>
<dbReference type="GO" id="GO:0005886">
    <property type="term" value="C:plasma membrane"/>
    <property type="evidence" value="ECO:0007669"/>
    <property type="project" value="TreeGrafter"/>
</dbReference>
<dbReference type="InterPro" id="IPR050174">
    <property type="entry name" value="Protocadherin/Cadherin-CA"/>
</dbReference>
<dbReference type="PANTHER" id="PTHR24028">
    <property type="entry name" value="CADHERIN-87A"/>
    <property type="match status" value="1"/>
</dbReference>
<keyword evidence="3" id="KW-1133">Transmembrane helix</keyword>
<keyword evidence="2" id="KW-0812">Transmembrane</keyword>
<dbReference type="SUPFAM" id="SSF51120">
    <property type="entry name" value="beta-Roll"/>
    <property type="match status" value="4"/>
</dbReference>
<dbReference type="RefSeq" id="WP_189410906.1">
    <property type="nucleotide sequence ID" value="NZ_BMYJ01000004.1"/>
</dbReference>
<dbReference type="GO" id="GO:0005509">
    <property type="term" value="F:calcium ion binding"/>
    <property type="evidence" value="ECO:0007669"/>
    <property type="project" value="InterPro"/>
</dbReference>
<feature type="domain" description="Cadherin" evidence="6">
    <location>
        <begin position="656"/>
        <end position="773"/>
    </location>
</feature>
<dbReference type="PRINTS" id="PR00313">
    <property type="entry name" value="CABNDNGRPT"/>
</dbReference>
<dbReference type="InterPro" id="IPR002126">
    <property type="entry name" value="Cadherin-like_dom"/>
</dbReference>
<dbReference type="GO" id="GO:0007156">
    <property type="term" value="P:homophilic cell adhesion via plasma membrane adhesion molecules"/>
    <property type="evidence" value="ECO:0007669"/>
    <property type="project" value="InterPro"/>
</dbReference>
<dbReference type="InterPro" id="IPR015919">
    <property type="entry name" value="Cadherin-like_sf"/>
</dbReference>
<dbReference type="SMART" id="SM00736">
    <property type="entry name" value="CADG"/>
    <property type="match status" value="2"/>
</dbReference>
<evidence type="ECO:0000256" key="2">
    <source>
        <dbReference type="ARBA" id="ARBA00022692"/>
    </source>
</evidence>
<dbReference type="Proteomes" id="UP000638981">
    <property type="component" value="Unassembled WGS sequence"/>
</dbReference>
<comment type="subcellular location">
    <subcellularLocation>
        <location evidence="1">Membrane</location>
        <topology evidence="1">Single-pass membrane protein</topology>
    </subcellularLocation>
</comment>
<evidence type="ECO:0000256" key="5">
    <source>
        <dbReference type="SAM" id="MobiDB-lite"/>
    </source>
</evidence>
<gene>
    <name evidence="7" type="ORF">GCM10007315_13660</name>
</gene>
<name>A0A918WJM0_9RHOB</name>
<feature type="domain" description="Cadherin" evidence="6">
    <location>
        <begin position="865"/>
        <end position="973"/>
    </location>
</feature>
<proteinExistence type="predicted"/>
<feature type="domain" description="Cadherin" evidence="6">
    <location>
        <begin position="779"/>
        <end position="873"/>
    </location>
</feature>
<evidence type="ECO:0000256" key="4">
    <source>
        <dbReference type="ARBA" id="ARBA00023180"/>
    </source>
</evidence>
<keyword evidence="8" id="KW-1185">Reference proteome</keyword>
<dbReference type="InterPro" id="IPR012334">
    <property type="entry name" value="Pectin_lyas_fold"/>
</dbReference>
<dbReference type="Gene3D" id="2.150.10.10">
    <property type="entry name" value="Serralysin-like metalloprotease, C-terminal"/>
    <property type="match status" value="5"/>
</dbReference>
<dbReference type="PANTHER" id="PTHR24028:SF328">
    <property type="entry name" value="CADHERIN-3"/>
    <property type="match status" value="1"/>
</dbReference>
<evidence type="ECO:0000259" key="6">
    <source>
        <dbReference type="PROSITE" id="PS50268"/>
    </source>
</evidence>
<organism evidence="7 8">
    <name type="scientific">Neogemmobacter tilapiae</name>
    <dbReference type="NCBI Taxonomy" id="875041"/>
    <lineage>
        <taxon>Bacteria</taxon>
        <taxon>Pseudomonadati</taxon>
        <taxon>Pseudomonadota</taxon>
        <taxon>Alphaproteobacteria</taxon>
        <taxon>Rhodobacterales</taxon>
        <taxon>Paracoccaceae</taxon>
        <taxon>Neogemmobacter</taxon>
    </lineage>
</organism>
<evidence type="ECO:0000256" key="3">
    <source>
        <dbReference type="ARBA" id="ARBA00022989"/>
    </source>
</evidence>
<dbReference type="CDD" id="cd11304">
    <property type="entry name" value="Cadherin_repeat"/>
    <property type="match status" value="3"/>
</dbReference>
<dbReference type="InterPro" id="IPR006644">
    <property type="entry name" value="Cadg"/>
</dbReference>
<dbReference type="InterPro" id="IPR011050">
    <property type="entry name" value="Pectin_lyase_fold/virulence"/>
</dbReference>
<dbReference type="InterPro" id="IPR001343">
    <property type="entry name" value="Hemolysn_Ca-bd"/>
</dbReference>
<feature type="region of interest" description="Disordered" evidence="5">
    <location>
        <begin position="422"/>
        <end position="489"/>
    </location>
</feature>
<dbReference type="Pfam" id="PF00353">
    <property type="entry name" value="HemolysinCabind"/>
    <property type="match status" value="9"/>
</dbReference>
<protein>
    <recommendedName>
        <fullName evidence="6">Cadherin domain-containing protein</fullName>
    </recommendedName>
</protein>
<dbReference type="Gene3D" id="2.60.40.60">
    <property type="entry name" value="Cadherins"/>
    <property type="match status" value="3"/>
</dbReference>
<dbReference type="EMBL" id="BMYJ01000004">
    <property type="protein sequence ID" value="GHC52442.1"/>
    <property type="molecule type" value="Genomic_DNA"/>
</dbReference>